<dbReference type="EMBL" id="WTPW01000307">
    <property type="protein sequence ID" value="KAF0524910.1"/>
    <property type="molecule type" value="Genomic_DNA"/>
</dbReference>
<dbReference type="AlphaFoldDB" id="A0A8H4ARD4"/>
<protein>
    <submittedName>
        <fullName evidence="1">Uncharacterized protein</fullName>
    </submittedName>
</protein>
<dbReference type="OrthoDB" id="2476058at2759"/>
<reference evidence="1 2" key="1">
    <citation type="journal article" date="2019" name="Environ. Microbiol.">
        <title>At the nexus of three kingdoms: the genome of the mycorrhizal fungus Gigaspora margarita provides insights into plant, endobacterial and fungal interactions.</title>
        <authorList>
            <person name="Venice F."/>
            <person name="Ghignone S."/>
            <person name="Salvioli di Fossalunga A."/>
            <person name="Amselem J."/>
            <person name="Novero M."/>
            <person name="Xianan X."/>
            <person name="Sedzielewska Toro K."/>
            <person name="Morin E."/>
            <person name="Lipzen A."/>
            <person name="Grigoriev I.V."/>
            <person name="Henrissat B."/>
            <person name="Martin F.M."/>
            <person name="Bonfante P."/>
        </authorList>
    </citation>
    <scope>NUCLEOTIDE SEQUENCE [LARGE SCALE GENOMIC DNA]</scope>
    <source>
        <strain evidence="1 2">BEG34</strain>
    </source>
</reference>
<comment type="caution">
    <text evidence="1">The sequence shown here is derived from an EMBL/GenBank/DDBJ whole genome shotgun (WGS) entry which is preliminary data.</text>
</comment>
<name>A0A8H4ARD4_GIGMA</name>
<evidence type="ECO:0000313" key="1">
    <source>
        <dbReference type="EMBL" id="KAF0524910.1"/>
    </source>
</evidence>
<accession>A0A8H4ARD4</accession>
<sequence>MPTTQEKFCPPLLEEVSEIEKECSVKTYALEQTRFNSLIQRRINITNRLTTCQLPNQKGVLANSRLPITTVFENISDPVNSPVLRNFNIVYDQIHTIECSDYNYKQTICFRQQIEKQ</sequence>
<keyword evidence="2" id="KW-1185">Reference proteome</keyword>
<proteinExistence type="predicted"/>
<organism evidence="1 2">
    <name type="scientific">Gigaspora margarita</name>
    <dbReference type="NCBI Taxonomy" id="4874"/>
    <lineage>
        <taxon>Eukaryota</taxon>
        <taxon>Fungi</taxon>
        <taxon>Fungi incertae sedis</taxon>
        <taxon>Mucoromycota</taxon>
        <taxon>Glomeromycotina</taxon>
        <taxon>Glomeromycetes</taxon>
        <taxon>Diversisporales</taxon>
        <taxon>Gigasporaceae</taxon>
        <taxon>Gigaspora</taxon>
    </lineage>
</organism>
<evidence type="ECO:0000313" key="2">
    <source>
        <dbReference type="Proteomes" id="UP000439903"/>
    </source>
</evidence>
<dbReference type="Proteomes" id="UP000439903">
    <property type="component" value="Unassembled WGS sequence"/>
</dbReference>
<gene>
    <name evidence="1" type="ORF">F8M41_014862</name>
</gene>